<organism evidence="13 14">
    <name type="scientific">Ketobacter alkanivorans</name>
    <dbReference type="NCBI Taxonomy" id="1917421"/>
    <lineage>
        <taxon>Bacteria</taxon>
        <taxon>Pseudomonadati</taxon>
        <taxon>Pseudomonadota</taxon>
        <taxon>Gammaproteobacteria</taxon>
        <taxon>Pseudomonadales</taxon>
        <taxon>Ketobacteraceae</taxon>
        <taxon>Ketobacter</taxon>
    </lineage>
</organism>
<evidence type="ECO:0000256" key="7">
    <source>
        <dbReference type="ARBA" id="ARBA00022777"/>
    </source>
</evidence>
<dbReference type="Pfam" id="PF00224">
    <property type="entry name" value="PK"/>
    <property type="match status" value="2"/>
</dbReference>
<dbReference type="GO" id="GO:0000287">
    <property type="term" value="F:magnesium ion binding"/>
    <property type="evidence" value="ECO:0007669"/>
    <property type="project" value="InterPro"/>
</dbReference>
<sequence>MDLLLELQQHLIGLRNDALAMQQRFQDDILQCETGLQASACNLLHYLGVRQQDIRPLQHALSRYGFSSLSVMEPYTLAHINAVLSLLQNLTGRQCDAPVPPVDYLSGPQLLKERTRQLLGERPARHAAHIMVTMPTEAATHPDLVNDLVAAGMNVMRINCAHDHASAWRAMVDNQRAASKALGLPCKVQADLAGPKLRTGPIQSSGCLAKLKPRRDIYGVVLEPCRVWLHSRASDTLPAGMHKQLLVEDGFLQQCQVQDRIQLVDCRGQRRKLRVVQVQAGGCIAELSHTAYVASDTQLCLKRGEKNIAITIPMGLPDVVVPIELFCGDELILTRDPLPGVHQQRDQSGQLVKPGRIHCTVSEAFDHVQPGQRVWFDDGKIGAEVLSCDGRQMILRITLAKPTGSKLRAEKGINFPDTELPIAALTEKDLQDLESVVNLVDIVALSFVRHPDDLESLHRELNRLGRPDMGVVLKIENRQAFENLPRILLTGLRHGRSLGVMIARGDLAVEVGFERLSEVQQEILWLCEAAHVPVIWATQILESMAKQGVPSRAEVSDAGMSVLAECAMLNKGPYIVDTVKMLGGILSRMDQHYHKRRATLRALDVAKLQ</sequence>
<dbReference type="GO" id="GO:0030955">
    <property type="term" value="F:potassium ion binding"/>
    <property type="evidence" value="ECO:0007669"/>
    <property type="project" value="InterPro"/>
</dbReference>
<evidence type="ECO:0000256" key="4">
    <source>
        <dbReference type="ARBA" id="ARBA00022679"/>
    </source>
</evidence>
<dbReference type="Gene3D" id="2.40.33.10">
    <property type="entry name" value="PK beta-barrel domain-like"/>
    <property type="match status" value="1"/>
</dbReference>
<gene>
    <name evidence="13" type="ORF">Kalk_08910</name>
</gene>
<dbReference type="InterPro" id="IPR011037">
    <property type="entry name" value="Pyrv_Knase-like_insert_dom_sf"/>
</dbReference>
<evidence type="ECO:0000256" key="5">
    <source>
        <dbReference type="ARBA" id="ARBA00022723"/>
    </source>
</evidence>
<keyword evidence="10" id="KW-0324">Glycolysis</keyword>
<name>A0A2K9LRL5_9GAMM</name>
<dbReference type="PANTHER" id="PTHR11817">
    <property type="entry name" value="PYRUVATE KINASE"/>
    <property type="match status" value="1"/>
</dbReference>
<evidence type="ECO:0000256" key="9">
    <source>
        <dbReference type="ARBA" id="ARBA00022842"/>
    </source>
</evidence>
<keyword evidence="5" id="KW-0479">Metal-binding</keyword>
<dbReference type="UniPathway" id="UPA00109">
    <property type="reaction ID" value="UER00188"/>
</dbReference>
<dbReference type="EC" id="2.7.1.40" evidence="3"/>
<reference evidence="14" key="1">
    <citation type="submission" date="2017-08" db="EMBL/GenBank/DDBJ databases">
        <title>Direct submision.</title>
        <authorList>
            <person name="Kim S.-J."/>
            <person name="Rhee S.-K."/>
        </authorList>
    </citation>
    <scope>NUCLEOTIDE SEQUENCE [LARGE SCALE GENOMIC DNA]</scope>
    <source>
        <strain evidence="14">GI5</strain>
    </source>
</reference>
<keyword evidence="11 13" id="KW-0670">Pyruvate</keyword>
<dbReference type="EMBL" id="CP022684">
    <property type="protein sequence ID" value="AUM14890.1"/>
    <property type="molecule type" value="Genomic_DNA"/>
</dbReference>
<evidence type="ECO:0000256" key="11">
    <source>
        <dbReference type="ARBA" id="ARBA00023317"/>
    </source>
</evidence>
<keyword evidence="14" id="KW-1185">Reference proteome</keyword>
<dbReference type="Gene3D" id="3.20.20.60">
    <property type="entry name" value="Phosphoenolpyruvate-binding domains"/>
    <property type="match status" value="1"/>
</dbReference>
<dbReference type="InterPro" id="IPR015793">
    <property type="entry name" value="Pyrv_Knase_brl"/>
</dbReference>
<feature type="domain" description="Pyruvate kinase barrel" evidence="12">
    <location>
        <begin position="354"/>
        <end position="570"/>
    </location>
</feature>
<dbReference type="GO" id="GO:0004743">
    <property type="term" value="F:pyruvate kinase activity"/>
    <property type="evidence" value="ECO:0007669"/>
    <property type="project" value="UniProtKB-EC"/>
</dbReference>
<accession>A0A2K9LRL5</accession>
<evidence type="ECO:0000256" key="10">
    <source>
        <dbReference type="ARBA" id="ARBA00023152"/>
    </source>
</evidence>
<dbReference type="KEGG" id="kak:Kalk_08910"/>
<evidence type="ECO:0000256" key="1">
    <source>
        <dbReference type="ARBA" id="ARBA00004997"/>
    </source>
</evidence>
<comment type="similarity">
    <text evidence="2">Belongs to the pyruvate kinase family.</text>
</comment>
<dbReference type="SUPFAM" id="SSF51621">
    <property type="entry name" value="Phosphoenolpyruvate/pyruvate domain"/>
    <property type="match status" value="1"/>
</dbReference>
<evidence type="ECO:0000313" key="14">
    <source>
        <dbReference type="Proteomes" id="UP000235116"/>
    </source>
</evidence>
<dbReference type="InterPro" id="IPR001697">
    <property type="entry name" value="Pyr_Knase"/>
</dbReference>
<evidence type="ECO:0000256" key="8">
    <source>
        <dbReference type="ARBA" id="ARBA00022840"/>
    </source>
</evidence>
<dbReference type="NCBIfam" id="NF011314">
    <property type="entry name" value="PRK14725.1"/>
    <property type="match status" value="1"/>
</dbReference>
<dbReference type="SUPFAM" id="SSF50800">
    <property type="entry name" value="PK beta-barrel domain-like"/>
    <property type="match status" value="1"/>
</dbReference>
<evidence type="ECO:0000259" key="12">
    <source>
        <dbReference type="Pfam" id="PF00224"/>
    </source>
</evidence>
<keyword evidence="7 13" id="KW-0418">Kinase</keyword>
<protein>
    <recommendedName>
        <fullName evidence="3">pyruvate kinase</fullName>
        <ecNumber evidence="3">2.7.1.40</ecNumber>
    </recommendedName>
</protein>
<keyword evidence="8" id="KW-0067">ATP-binding</keyword>
<dbReference type="GO" id="GO:0016301">
    <property type="term" value="F:kinase activity"/>
    <property type="evidence" value="ECO:0007669"/>
    <property type="project" value="UniProtKB-KW"/>
</dbReference>
<dbReference type="InterPro" id="IPR015806">
    <property type="entry name" value="Pyrv_Knase_insert_dom_sf"/>
</dbReference>
<feature type="domain" description="Pyruvate kinase barrel" evidence="12">
    <location>
        <begin position="129"/>
        <end position="204"/>
    </location>
</feature>
<keyword evidence="4" id="KW-0808">Transferase</keyword>
<keyword evidence="6" id="KW-0547">Nucleotide-binding</keyword>
<dbReference type="OrthoDB" id="9812123at2"/>
<dbReference type="InterPro" id="IPR040442">
    <property type="entry name" value="Pyrv_kinase-like_dom_sf"/>
</dbReference>
<evidence type="ECO:0000256" key="3">
    <source>
        <dbReference type="ARBA" id="ARBA00012142"/>
    </source>
</evidence>
<keyword evidence="9" id="KW-0460">Magnesium</keyword>
<dbReference type="AlphaFoldDB" id="A0A2K9LRL5"/>
<proteinExistence type="inferred from homology"/>
<evidence type="ECO:0000313" key="13">
    <source>
        <dbReference type="EMBL" id="AUM14890.1"/>
    </source>
</evidence>
<dbReference type="Proteomes" id="UP000235116">
    <property type="component" value="Chromosome"/>
</dbReference>
<evidence type="ECO:0000256" key="6">
    <source>
        <dbReference type="ARBA" id="ARBA00022741"/>
    </source>
</evidence>
<evidence type="ECO:0000256" key="2">
    <source>
        <dbReference type="ARBA" id="ARBA00008663"/>
    </source>
</evidence>
<comment type="pathway">
    <text evidence="1">Carbohydrate degradation; glycolysis; pyruvate from D-glyceraldehyde 3-phosphate: step 5/5.</text>
</comment>
<dbReference type="GO" id="GO:0005524">
    <property type="term" value="F:ATP binding"/>
    <property type="evidence" value="ECO:0007669"/>
    <property type="project" value="UniProtKB-KW"/>
</dbReference>
<dbReference type="InterPro" id="IPR015813">
    <property type="entry name" value="Pyrv/PenolPyrv_kinase-like_dom"/>
</dbReference>